<sequence>MLMTDNKKRKFLSERLWIAAVTVMIFVTEAAYGAYRGIYEQILPGDAMSRVANAYYVLFVTPPRLSSMGLIWNPLPSLLEIPLVALSTVWKPMASRAVAGDIVSAAFAALTAMILLQTFQKFRISFGYSLLITLCYALHPYIFYYGSNGMSEGMFIFFLVYCICNLTLWFTYGTGSYIIKMAFGLVGGFLIRYEAIPFAVGIGVCIILNILYNPREKPYWLVGNAKRERFHYIEGTLVTLYTPAAYAGIVWILLCLVITGNPLYFLNSGYSNAGQSAFASGVTTFSALTQYVLFRAMPFLVFFLTIVFVRVFRGTLFRYDFLCLFFLVMSLLSFHILMYWKGTSYGWLRYFCYSLPTCVAWMPYEMSTFQNETVPEPYGLPARRGRQAEQVKKKGRLLFKILLPCSLVLSVLLLNNVLKDSSIVDQEIGTHVYQENLEIADYINDKLPDKRVLTDVFTTYNVALNVNNFQNLVVSSSPDFEKCVADPVGSGIEYLLVPDPKGVSNYDAINVAYPNLYAQGADWCREVYDFGDYKLFQVTG</sequence>
<feature type="transmembrane region" description="Helical" evidence="1">
    <location>
        <begin position="191"/>
        <end position="212"/>
    </location>
</feature>
<dbReference type="EMBL" id="VWXL01000014">
    <property type="protein sequence ID" value="MVB09927.1"/>
    <property type="molecule type" value="Genomic_DNA"/>
</dbReference>
<feature type="transmembrane region" description="Helical" evidence="1">
    <location>
        <begin position="70"/>
        <end position="90"/>
    </location>
</feature>
<keyword evidence="1" id="KW-0472">Membrane</keyword>
<organism evidence="2 3">
    <name type="scientific">Caproicibacter fermentans</name>
    <dbReference type="NCBI Taxonomy" id="2576756"/>
    <lineage>
        <taxon>Bacteria</taxon>
        <taxon>Bacillati</taxon>
        <taxon>Bacillota</taxon>
        <taxon>Clostridia</taxon>
        <taxon>Eubacteriales</taxon>
        <taxon>Acutalibacteraceae</taxon>
        <taxon>Caproicibacter</taxon>
    </lineage>
</organism>
<accession>A0A6N8HWQ4</accession>
<comment type="caution">
    <text evidence="2">The sequence shown here is derived from an EMBL/GenBank/DDBJ whole genome shotgun (WGS) entry which is preliminary data.</text>
</comment>
<evidence type="ECO:0008006" key="4">
    <source>
        <dbReference type="Google" id="ProtNLM"/>
    </source>
</evidence>
<feature type="transmembrane region" description="Helical" evidence="1">
    <location>
        <begin position="292"/>
        <end position="312"/>
    </location>
</feature>
<gene>
    <name evidence="2" type="ORF">CAFE_05970</name>
</gene>
<feature type="transmembrane region" description="Helical" evidence="1">
    <location>
        <begin position="102"/>
        <end position="120"/>
    </location>
</feature>
<feature type="transmembrane region" description="Helical" evidence="1">
    <location>
        <begin position="232"/>
        <end position="259"/>
    </location>
</feature>
<keyword evidence="3" id="KW-1185">Reference proteome</keyword>
<dbReference type="AlphaFoldDB" id="A0A6N8HWQ4"/>
<feature type="transmembrane region" description="Helical" evidence="1">
    <location>
        <begin position="126"/>
        <end position="144"/>
    </location>
</feature>
<proteinExistence type="predicted"/>
<evidence type="ECO:0000313" key="2">
    <source>
        <dbReference type="EMBL" id="MVB09927.1"/>
    </source>
</evidence>
<feature type="transmembrane region" description="Helical" evidence="1">
    <location>
        <begin position="156"/>
        <end position="179"/>
    </location>
</feature>
<name>A0A6N8HWQ4_9FIRM</name>
<protein>
    <recommendedName>
        <fullName evidence="4">Glycosyltransferase RgtA/B/C/D-like domain-containing protein</fullName>
    </recommendedName>
</protein>
<keyword evidence="1" id="KW-0812">Transmembrane</keyword>
<keyword evidence="1" id="KW-1133">Transmembrane helix</keyword>
<reference evidence="2 3" key="1">
    <citation type="submission" date="2019-09" db="EMBL/GenBank/DDBJ databases">
        <title>Genome sequence of Clostridium sp. EA1.</title>
        <authorList>
            <person name="Poehlein A."/>
            <person name="Bengelsdorf F.R."/>
            <person name="Daniel R."/>
        </authorList>
    </citation>
    <scope>NUCLEOTIDE SEQUENCE [LARGE SCALE GENOMIC DNA]</scope>
    <source>
        <strain evidence="2 3">EA1</strain>
    </source>
</reference>
<evidence type="ECO:0000256" key="1">
    <source>
        <dbReference type="SAM" id="Phobius"/>
    </source>
</evidence>
<feature type="transmembrane region" description="Helical" evidence="1">
    <location>
        <begin position="16"/>
        <end position="35"/>
    </location>
</feature>
<evidence type="ECO:0000313" key="3">
    <source>
        <dbReference type="Proteomes" id="UP000469440"/>
    </source>
</evidence>
<feature type="transmembrane region" description="Helical" evidence="1">
    <location>
        <begin position="319"/>
        <end position="340"/>
    </location>
</feature>
<dbReference type="Proteomes" id="UP000469440">
    <property type="component" value="Unassembled WGS sequence"/>
</dbReference>